<gene>
    <name evidence="2" type="ORF">EYF80_061036</name>
</gene>
<dbReference type="Proteomes" id="UP000314294">
    <property type="component" value="Unassembled WGS sequence"/>
</dbReference>
<keyword evidence="3" id="KW-1185">Reference proteome</keyword>
<evidence type="ECO:0000256" key="1">
    <source>
        <dbReference type="SAM" id="Phobius"/>
    </source>
</evidence>
<evidence type="ECO:0000313" key="3">
    <source>
        <dbReference type="Proteomes" id="UP000314294"/>
    </source>
</evidence>
<evidence type="ECO:0000313" key="2">
    <source>
        <dbReference type="EMBL" id="TNN28814.1"/>
    </source>
</evidence>
<reference evidence="2 3" key="1">
    <citation type="submission" date="2019-03" db="EMBL/GenBank/DDBJ databases">
        <title>First draft genome of Liparis tanakae, snailfish: a comprehensive survey of snailfish specific genes.</title>
        <authorList>
            <person name="Kim W."/>
            <person name="Song I."/>
            <person name="Jeong J.-H."/>
            <person name="Kim D."/>
            <person name="Kim S."/>
            <person name="Ryu S."/>
            <person name="Song J.Y."/>
            <person name="Lee S.K."/>
        </authorList>
    </citation>
    <scope>NUCLEOTIDE SEQUENCE [LARGE SCALE GENOMIC DNA]</scope>
    <source>
        <tissue evidence="2">Muscle</tissue>
    </source>
</reference>
<dbReference type="EMBL" id="SRLO01006400">
    <property type="protein sequence ID" value="TNN28814.1"/>
    <property type="molecule type" value="Genomic_DNA"/>
</dbReference>
<keyword evidence="1" id="KW-0812">Transmembrane</keyword>
<accession>A0A4Z2EK52</accession>
<dbReference type="AlphaFoldDB" id="A0A4Z2EK52"/>
<keyword evidence="1" id="KW-1133">Transmembrane helix</keyword>
<protein>
    <submittedName>
        <fullName evidence="2">Uncharacterized protein</fullName>
    </submittedName>
</protein>
<comment type="caution">
    <text evidence="2">The sequence shown here is derived from an EMBL/GenBank/DDBJ whole genome shotgun (WGS) entry which is preliminary data.</text>
</comment>
<organism evidence="2 3">
    <name type="scientific">Liparis tanakae</name>
    <name type="common">Tanaka's snailfish</name>
    <dbReference type="NCBI Taxonomy" id="230148"/>
    <lineage>
        <taxon>Eukaryota</taxon>
        <taxon>Metazoa</taxon>
        <taxon>Chordata</taxon>
        <taxon>Craniata</taxon>
        <taxon>Vertebrata</taxon>
        <taxon>Euteleostomi</taxon>
        <taxon>Actinopterygii</taxon>
        <taxon>Neopterygii</taxon>
        <taxon>Teleostei</taxon>
        <taxon>Neoteleostei</taxon>
        <taxon>Acanthomorphata</taxon>
        <taxon>Eupercaria</taxon>
        <taxon>Perciformes</taxon>
        <taxon>Cottioidei</taxon>
        <taxon>Cottales</taxon>
        <taxon>Liparidae</taxon>
        <taxon>Liparis</taxon>
    </lineage>
</organism>
<sequence length="67" mass="7776">MYGTVHVCDELTFAAEAEFRQTATRSIKNIIIIFIICLCVSRCCIYTVHVPLIYNPEDKRTIYQPCF</sequence>
<keyword evidence="1" id="KW-0472">Membrane</keyword>
<feature type="transmembrane region" description="Helical" evidence="1">
    <location>
        <begin position="30"/>
        <end position="54"/>
    </location>
</feature>
<name>A0A4Z2EK52_9TELE</name>
<proteinExistence type="predicted"/>